<dbReference type="Gene3D" id="3.40.50.1820">
    <property type="entry name" value="alpha/beta hydrolase"/>
    <property type="match status" value="1"/>
</dbReference>
<dbReference type="PANTHER" id="PTHR11005">
    <property type="entry name" value="LYSOSOMAL ACID LIPASE-RELATED"/>
    <property type="match status" value="1"/>
</dbReference>
<sequence>HMVTSKGYPFERHRVTTEDGYILEMHRIPHGRQACSVPCSRQPVFLMSGFLVASVTFVLNSPR</sequence>
<evidence type="ECO:0000313" key="3">
    <source>
        <dbReference type="EnsemblMetazoa" id="ISCW013180-PA"/>
    </source>
</evidence>
<reference evidence="2 4" key="1">
    <citation type="submission" date="2008-03" db="EMBL/GenBank/DDBJ databases">
        <title>Annotation of Ixodes scapularis.</title>
        <authorList>
            <consortium name="Ixodes scapularis Genome Project Consortium"/>
            <person name="Caler E."/>
            <person name="Hannick L.I."/>
            <person name="Bidwell S."/>
            <person name="Joardar V."/>
            <person name="Thiagarajan M."/>
            <person name="Amedeo P."/>
            <person name="Galinsky K.J."/>
            <person name="Schobel S."/>
            <person name="Inman J."/>
            <person name="Hostetler J."/>
            <person name="Miller J."/>
            <person name="Hammond M."/>
            <person name="Megy K."/>
            <person name="Lawson D."/>
            <person name="Kodira C."/>
            <person name="Sutton G."/>
            <person name="Meyer J."/>
            <person name="Hill C.A."/>
            <person name="Birren B."/>
            <person name="Nene V."/>
            <person name="Collins F."/>
            <person name="Alarcon-Chaidez F."/>
            <person name="Wikel S."/>
            <person name="Strausberg R."/>
        </authorList>
    </citation>
    <scope>NUCLEOTIDE SEQUENCE [LARGE SCALE GENOMIC DNA]</scope>
    <source>
        <strain evidence="4">Wikel</strain>
        <strain evidence="2">Wikel colony</strain>
    </source>
</reference>
<feature type="non-terminal residue" evidence="2">
    <location>
        <position position="63"/>
    </location>
</feature>
<dbReference type="InParanoid" id="B7QA18"/>
<evidence type="ECO:0000259" key="1">
    <source>
        <dbReference type="Pfam" id="PF04083"/>
    </source>
</evidence>
<keyword evidence="4" id="KW-1185">Reference proteome</keyword>
<evidence type="ECO:0000313" key="2">
    <source>
        <dbReference type="EMBL" id="EEC15690.1"/>
    </source>
</evidence>
<accession>B7QA18</accession>
<name>B7QA18_IXOSC</name>
<dbReference type="HOGENOM" id="CLU_188629_0_0_1"/>
<evidence type="ECO:0000313" key="4">
    <source>
        <dbReference type="Proteomes" id="UP000001555"/>
    </source>
</evidence>
<dbReference type="STRING" id="6945.B7QA18"/>
<dbReference type="GO" id="GO:0006629">
    <property type="term" value="P:lipid metabolic process"/>
    <property type="evidence" value="ECO:0007669"/>
    <property type="project" value="InterPro"/>
</dbReference>
<feature type="domain" description="Partial AB-hydrolase lipase" evidence="1">
    <location>
        <begin position="2"/>
        <end position="60"/>
    </location>
</feature>
<proteinExistence type="predicted"/>
<dbReference type="VEuPathDB" id="VectorBase:ISCW013180"/>
<dbReference type="EMBL" id="DS892063">
    <property type="protein sequence ID" value="EEC15690.1"/>
    <property type="molecule type" value="Genomic_DNA"/>
</dbReference>
<dbReference type="AlphaFoldDB" id="B7QA18"/>
<dbReference type="EnsemblMetazoa" id="ISCW013180-RA">
    <property type="protein sequence ID" value="ISCW013180-PA"/>
    <property type="gene ID" value="ISCW013180"/>
</dbReference>
<gene>
    <name evidence="2" type="ORF">IscW_ISCW013180</name>
</gene>
<dbReference type="InterPro" id="IPR006693">
    <property type="entry name" value="AB_hydrolase_lipase"/>
</dbReference>
<dbReference type="Pfam" id="PF04083">
    <property type="entry name" value="Abhydro_lipase"/>
    <property type="match status" value="1"/>
</dbReference>
<reference evidence="3" key="2">
    <citation type="submission" date="2020-05" db="UniProtKB">
        <authorList>
            <consortium name="EnsemblMetazoa"/>
        </authorList>
    </citation>
    <scope>IDENTIFICATION</scope>
    <source>
        <strain evidence="3">wikel</strain>
    </source>
</reference>
<organism>
    <name type="scientific">Ixodes scapularis</name>
    <name type="common">Black-legged tick</name>
    <name type="synonym">Deer tick</name>
    <dbReference type="NCBI Taxonomy" id="6945"/>
    <lineage>
        <taxon>Eukaryota</taxon>
        <taxon>Metazoa</taxon>
        <taxon>Ecdysozoa</taxon>
        <taxon>Arthropoda</taxon>
        <taxon>Chelicerata</taxon>
        <taxon>Arachnida</taxon>
        <taxon>Acari</taxon>
        <taxon>Parasitiformes</taxon>
        <taxon>Ixodida</taxon>
        <taxon>Ixodoidea</taxon>
        <taxon>Ixodidae</taxon>
        <taxon>Ixodinae</taxon>
        <taxon>Ixodes</taxon>
    </lineage>
</organism>
<protein>
    <recommendedName>
        <fullName evidence="1">Partial AB-hydrolase lipase domain-containing protein</fullName>
    </recommendedName>
</protein>
<dbReference type="InterPro" id="IPR029058">
    <property type="entry name" value="AB_hydrolase_fold"/>
</dbReference>
<dbReference type="PaxDb" id="6945-B7QA18"/>
<dbReference type="Proteomes" id="UP000001555">
    <property type="component" value="Unassembled WGS sequence"/>
</dbReference>
<dbReference type="EMBL" id="ABJB010090138">
    <property type="status" value="NOT_ANNOTATED_CDS"/>
    <property type="molecule type" value="Genomic_DNA"/>
</dbReference>
<dbReference type="VEuPathDB" id="VectorBase:ISCI013180"/>
<feature type="non-terminal residue" evidence="2">
    <location>
        <position position="1"/>
    </location>
</feature>
<dbReference type="SUPFAM" id="SSF53474">
    <property type="entry name" value="alpha/beta-Hydrolases"/>
    <property type="match status" value="1"/>
</dbReference>